<dbReference type="AlphaFoldDB" id="A0A1X1YHT8"/>
<name>A0A1X1YHT8_9MYCO</name>
<dbReference type="Proteomes" id="UP000193487">
    <property type="component" value="Unassembled WGS sequence"/>
</dbReference>
<proteinExistence type="predicted"/>
<organism evidence="1 2">
    <name type="scientific">Mycobacterium kyorinense</name>
    <dbReference type="NCBI Taxonomy" id="487514"/>
    <lineage>
        <taxon>Bacteria</taxon>
        <taxon>Bacillati</taxon>
        <taxon>Actinomycetota</taxon>
        <taxon>Actinomycetes</taxon>
        <taxon>Mycobacteriales</taxon>
        <taxon>Mycobacteriaceae</taxon>
        <taxon>Mycobacterium</taxon>
    </lineage>
</organism>
<sequence length="154" mass="17308">MGTVGRFSAADSSEWALLVADNLAAELRRRGFDAHRHGRGAGAIGVEIRAVHVAGWRYPDGRWEFQDQPVQIVGDLDSTTQLRWWLVDGRRELEVPAFGSVEAIAEWIAGELPAPNHLTCRLERHPDLIDANSPAIPPDWFEAWQLREVHHDGF</sequence>
<gene>
    <name evidence="1" type="ORF">AWC14_20065</name>
</gene>
<dbReference type="EMBL" id="LQPE01000015">
    <property type="protein sequence ID" value="ORW10593.1"/>
    <property type="molecule type" value="Genomic_DNA"/>
</dbReference>
<keyword evidence="2" id="KW-1185">Reference proteome</keyword>
<protein>
    <submittedName>
        <fullName evidence="1">Uncharacterized protein</fullName>
    </submittedName>
</protein>
<dbReference type="OrthoDB" id="9983625at2"/>
<evidence type="ECO:0000313" key="2">
    <source>
        <dbReference type="Proteomes" id="UP000193487"/>
    </source>
</evidence>
<comment type="caution">
    <text evidence="1">The sequence shown here is derived from an EMBL/GenBank/DDBJ whole genome shotgun (WGS) entry which is preliminary data.</text>
</comment>
<reference evidence="1 2" key="1">
    <citation type="submission" date="2016-01" db="EMBL/GenBank/DDBJ databases">
        <title>The new phylogeny of the genus Mycobacterium.</title>
        <authorList>
            <person name="Tarcisio F."/>
            <person name="Conor M."/>
            <person name="Antonella G."/>
            <person name="Elisabetta G."/>
            <person name="Giulia F.S."/>
            <person name="Sara T."/>
            <person name="Anna F."/>
            <person name="Clotilde B."/>
            <person name="Roberto B."/>
            <person name="Veronica D.S."/>
            <person name="Fabio R."/>
            <person name="Monica P."/>
            <person name="Olivier J."/>
            <person name="Enrico T."/>
            <person name="Nicola S."/>
        </authorList>
    </citation>
    <scope>NUCLEOTIDE SEQUENCE [LARGE SCALE GENOMIC DNA]</scope>
    <source>
        <strain evidence="1 2">DSM 45166</strain>
    </source>
</reference>
<evidence type="ECO:0000313" key="1">
    <source>
        <dbReference type="EMBL" id="ORW10593.1"/>
    </source>
</evidence>
<accession>A0A1X1YHT8</accession>
<dbReference type="RefSeq" id="WP_085240966.1">
    <property type="nucleotide sequence ID" value="NZ_LQPE01000015.1"/>
</dbReference>